<feature type="region of interest" description="Disordered" evidence="1">
    <location>
        <begin position="251"/>
        <end position="277"/>
    </location>
</feature>
<dbReference type="InterPro" id="IPR013103">
    <property type="entry name" value="RVT_2"/>
</dbReference>
<feature type="compositionally biased region" description="Basic and acidic residues" evidence="1">
    <location>
        <begin position="251"/>
        <end position="260"/>
    </location>
</feature>
<feature type="compositionally biased region" description="Low complexity" evidence="1">
    <location>
        <begin position="261"/>
        <end position="277"/>
    </location>
</feature>
<dbReference type="AlphaFoldDB" id="A0A438BPM2"/>
<sequence length="480" mass="53664">MELPPGLAVQGEQKVCRLLKSLYGLKQASRQWYAKLSQALLSYGFIQGNSDCSLFIKKSESSFMTLLVYVDDVLLASDNILEIEDTGLTGSKPAAFPMESTLKLSANDTNFYEDPSGYRRLIGRLLYLTLTRPDLAYFVQVLNQFLAKPAVSHHQAAIRVLRYLKATPGQDLDIKHSQSALLYTDSQSAMSIATNPLTDIFTKPLGSLPFHHNLRKMNIINIHVHLEGRCWSVASHIESMELKRKEERLKRESKLDEKSSSDSQHFLKLPSSSSNLPSSQLISLSLLSLSAILPLKQPKHALSLATAQTRPFPATKNTSLDEVGSEGLTVLKEATADQIWALYRDFFNFHKWFPGLASCYGIHGINGEPGCIRYCGGFSIKSEEGENSVSWSKEKLTAVDPIERRLTYEIVDCNIGFKSYVSTVKITPCGSDSESGCEIDWWINVDPVKGWVMEDLVKKFEVGLARVARRMEEALTNLEE</sequence>
<dbReference type="FunFam" id="3.30.530.20:FF:000064">
    <property type="entry name" value="Lachrymatory-factor synthase"/>
    <property type="match status" value="1"/>
</dbReference>
<dbReference type="EMBL" id="QGNW01002673">
    <property type="protein sequence ID" value="RVW12917.1"/>
    <property type="molecule type" value="Genomic_DNA"/>
</dbReference>
<evidence type="ECO:0000256" key="1">
    <source>
        <dbReference type="SAM" id="MobiDB-lite"/>
    </source>
</evidence>
<evidence type="ECO:0000313" key="3">
    <source>
        <dbReference type="EMBL" id="RVW12917.1"/>
    </source>
</evidence>
<comment type="caution">
    <text evidence="3">The sequence shown here is derived from an EMBL/GenBank/DDBJ whole genome shotgun (WGS) entry which is preliminary data.</text>
</comment>
<evidence type="ECO:0000313" key="4">
    <source>
        <dbReference type="Proteomes" id="UP000288805"/>
    </source>
</evidence>
<dbReference type="Proteomes" id="UP000288805">
    <property type="component" value="Unassembled WGS sequence"/>
</dbReference>
<feature type="domain" description="Reverse transcriptase Ty1/copia-type" evidence="2">
    <location>
        <begin position="2"/>
        <end position="86"/>
    </location>
</feature>
<protein>
    <submittedName>
        <fullName evidence="3">Retrovirus-related Pol polyprotein from transposon RE2</fullName>
    </submittedName>
</protein>
<gene>
    <name evidence="3" type="primary">RE2_395</name>
    <name evidence="3" type="ORF">CK203_097108</name>
</gene>
<proteinExistence type="predicted"/>
<dbReference type="InterPro" id="IPR053249">
    <property type="entry name" value="LFS"/>
</dbReference>
<dbReference type="Gene3D" id="3.30.530.20">
    <property type="match status" value="1"/>
</dbReference>
<dbReference type="GO" id="GO:0004864">
    <property type="term" value="F:protein phosphatase inhibitor activity"/>
    <property type="evidence" value="ECO:0007669"/>
    <property type="project" value="UniProtKB-ARBA"/>
</dbReference>
<dbReference type="PANTHER" id="PTHR33789:SF15">
    <property type="entry name" value="LACHRYMATORY-FACTOR SYNTHASE"/>
    <property type="match status" value="1"/>
</dbReference>
<evidence type="ECO:0000259" key="2">
    <source>
        <dbReference type="Pfam" id="PF07727"/>
    </source>
</evidence>
<dbReference type="Pfam" id="PF07727">
    <property type="entry name" value="RVT_2"/>
    <property type="match status" value="1"/>
</dbReference>
<dbReference type="CDD" id="cd07821">
    <property type="entry name" value="PYR_PYL_RCAR_like"/>
    <property type="match status" value="1"/>
</dbReference>
<reference evidence="3 4" key="1">
    <citation type="journal article" date="2018" name="PLoS Genet.">
        <title>Population sequencing reveals clonal diversity and ancestral inbreeding in the grapevine cultivar Chardonnay.</title>
        <authorList>
            <person name="Roach M.J."/>
            <person name="Johnson D.L."/>
            <person name="Bohlmann J."/>
            <person name="van Vuuren H.J."/>
            <person name="Jones S.J."/>
            <person name="Pretorius I.S."/>
            <person name="Schmidt S.A."/>
            <person name="Borneman A.R."/>
        </authorList>
    </citation>
    <scope>NUCLEOTIDE SEQUENCE [LARGE SCALE GENOMIC DNA]</scope>
    <source>
        <strain evidence="4">cv. Chardonnay</strain>
        <tissue evidence="3">Leaf</tissue>
    </source>
</reference>
<dbReference type="Pfam" id="PF10604">
    <property type="entry name" value="Polyketide_cyc2"/>
    <property type="match status" value="1"/>
</dbReference>
<dbReference type="SUPFAM" id="SSF56672">
    <property type="entry name" value="DNA/RNA polymerases"/>
    <property type="match status" value="1"/>
</dbReference>
<dbReference type="InterPro" id="IPR019587">
    <property type="entry name" value="Polyketide_cyclase/dehydratase"/>
</dbReference>
<organism evidence="3 4">
    <name type="scientific">Vitis vinifera</name>
    <name type="common">Grape</name>
    <dbReference type="NCBI Taxonomy" id="29760"/>
    <lineage>
        <taxon>Eukaryota</taxon>
        <taxon>Viridiplantae</taxon>
        <taxon>Streptophyta</taxon>
        <taxon>Embryophyta</taxon>
        <taxon>Tracheophyta</taxon>
        <taxon>Spermatophyta</taxon>
        <taxon>Magnoliopsida</taxon>
        <taxon>eudicotyledons</taxon>
        <taxon>Gunneridae</taxon>
        <taxon>Pentapetalae</taxon>
        <taxon>rosids</taxon>
        <taxon>Vitales</taxon>
        <taxon>Vitaceae</taxon>
        <taxon>Viteae</taxon>
        <taxon>Vitis</taxon>
    </lineage>
</organism>
<name>A0A438BPM2_VITVI</name>
<dbReference type="InterPro" id="IPR023393">
    <property type="entry name" value="START-like_dom_sf"/>
</dbReference>
<dbReference type="SUPFAM" id="SSF55961">
    <property type="entry name" value="Bet v1-like"/>
    <property type="match status" value="1"/>
</dbReference>
<accession>A0A438BPM2</accession>
<dbReference type="PANTHER" id="PTHR33789">
    <property type="entry name" value="LACHRYMATORY-FACTOR SYNTHASE"/>
    <property type="match status" value="1"/>
</dbReference>
<dbReference type="InterPro" id="IPR043502">
    <property type="entry name" value="DNA/RNA_pol_sf"/>
</dbReference>